<evidence type="ECO:0000256" key="6">
    <source>
        <dbReference type="ARBA" id="ARBA00022759"/>
    </source>
</evidence>
<reference evidence="10 11" key="1">
    <citation type="journal article" date="2018" name="Nat. Ecol. Evol.">
        <title>Genomic signatures of mitonuclear coevolution across populations of Tigriopus californicus.</title>
        <authorList>
            <person name="Barreto F.S."/>
            <person name="Watson E.T."/>
            <person name="Lima T.G."/>
            <person name="Willett C.S."/>
            <person name="Edmands S."/>
            <person name="Li W."/>
            <person name="Burton R.S."/>
        </authorList>
    </citation>
    <scope>NUCLEOTIDE SEQUENCE [LARGE SCALE GENOMIC DNA]</scope>
    <source>
        <strain evidence="10 11">San Diego</strain>
    </source>
</reference>
<keyword evidence="8" id="KW-0695">RNA-directed DNA polymerase</keyword>
<dbReference type="PANTHER" id="PTHR33064:SF37">
    <property type="entry name" value="RIBONUCLEASE H"/>
    <property type="match status" value="1"/>
</dbReference>
<keyword evidence="3" id="KW-0548">Nucleotidyltransferase</keyword>
<dbReference type="Gene3D" id="3.30.70.270">
    <property type="match status" value="1"/>
</dbReference>
<dbReference type="InterPro" id="IPR043128">
    <property type="entry name" value="Rev_trsase/Diguanyl_cyclase"/>
</dbReference>
<dbReference type="SUPFAM" id="SSF56672">
    <property type="entry name" value="DNA/RNA polymerases"/>
    <property type="match status" value="1"/>
</dbReference>
<evidence type="ECO:0000256" key="2">
    <source>
        <dbReference type="ARBA" id="ARBA00022679"/>
    </source>
</evidence>
<organism evidence="10 11">
    <name type="scientific">Tigriopus californicus</name>
    <name type="common">Marine copepod</name>
    <dbReference type="NCBI Taxonomy" id="6832"/>
    <lineage>
        <taxon>Eukaryota</taxon>
        <taxon>Metazoa</taxon>
        <taxon>Ecdysozoa</taxon>
        <taxon>Arthropoda</taxon>
        <taxon>Crustacea</taxon>
        <taxon>Multicrustacea</taxon>
        <taxon>Hexanauplia</taxon>
        <taxon>Copepoda</taxon>
        <taxon>Harpacticoida</taxon>
        <taxon>Harpacticidae</taxon>
        <taxon>Tigriopus</taxon>
    </lineage>
</organism>
<name>A0A553PLV2_TIGCA</name>
<evidence type="ECO:0000313" key="11">
    <source>
        <dbReference type="Proteomes" id="UP000318571"/>
    </source>
</evidence>
<evidence type="ECO:0000256" key="4">
    <source>
        <dbReference type="ARBA" id="ARBA00022722"/>
    </source>
</evidence>
<evidence type="ECO:0000259" key="9">
    <source>
        <dbReference type="Pfam" id="PF17917"/>
    </source>
</evidence>
<dbReference type="InterPro" id="IPR041373">
    <property type="entry name" value="RT_RNaseH"/>
</dbReference>
<accession>A0A553PLV2</accession>
<dbReference type="GO" id="GO:0071897">
    <property type="term" value="P:DNA biosynthetic process"/>
    <property type="evidence" value="ECO:0007669"/>
    <property type="project" value="UniProtKB-ARBA"/>
</dbReference>
<evidence type="ECO:0000256" key="5">
    <source>
        <dbReference type="ARBA" id="ARBA00022750"/>
    </source>
</evidence>
<keyword evidence="1" id="KW-0645">Protease</keyword>
<gene>
    <name evidence="10" type="ORF">TCAL_14419</name>
</gene>
<feature type="domain" description="Reverse transcriptase RNase H-like" evidence="9">
    <location>
        <begin position="61"/>
        <end position="133"/>
    </location>
</feature>
<keyword evidence="2" id="KW-0808">Transferase</keyword>
<proteinExistence type="predicted"/>
<sequence>MAWIERGYYRKFIAEFAELARPLQVTLRKSVKHFACTEEMEKSFNKIKMHLQSAFLRARPDCSKTFAMTCDASDIAIRATLEQEGQLIEAICHKKEAYAIVFALKKWRHLLLGRKFGLRIDCNSLFWLKSFKDAA</sequence>
<dbReference type="AlphaFoldDB" id="A0A553PLV2"/>
<dbReference type="Proteomes" id="UP000318571">
    <property type="component" value="Chromosome 11"/>
</dbReference>
<comment type="caution">
    <text evidence="10">The sequence shown here is derived from an EMBL/GenBank/DDBJ whole genome shotgun (WGS) entry which is preliminary data.</text>
</comment>
<evidence type="ECO:0000256" key="8">
    <source>
        <dbReference type="ARBA" id="ARBA00022918"/>
    </source>
</evidence>
<keyword evidence="6" id="KW-0255">Endonuclease</keyword>
<evidence type="ECO:0000256" key="7">
    <source>
        <dbReference type="ARBA" id="ARBA00022801"/>
    </source>
</evidence>
<dbReference type="STRING" id="6832.A0A553PLV2"/>
<dbReference type="InterPro" id="IPR051320">
    <property type="entry name" value="Viral_Replic_Matur_Polypro"/>
</dbReference>
<dbReference type="Pfam" id="PF17917">
    <property type="entry name" value="RT_RNaseH"/>
    <property type="match status" value="1"/>
</dbReference>
<dbReference type="OMA" id="ETDACAK"/>
<keyword evidence="4" id="KW-0540">Nuclease</keyword>
<dbReference type="InterPro" id="IPR043502">
    <property type="entry name" value="DNA/RNA_pol_sf"/>
</dbReference>
<dbReference type="PANTHER" id="PTHR33064">
    <property type="entry name" value="POL PROTEIN"/>
    <property type="match status" value="1"/>
</dbReference>
<evidence type="ECO:0000313" key="10">
    <source>
        <dbReference type="EMBL" id="TRY78658.1"/>
    </source>
</evidence>
<keyword evidence="11" id="KW-1185">Reference proteome</keyword>
<keyword evidence="5" id="KW-0064">Aspartyl protease</keyword>
<evidence type="ECO:0000256" key="1">
    <source>
        <dbReference type="ARBA" id="ARBA00022670"/>
    </source>
</evidence>
<keyword evidence="7" id="KW-0378">Hydrolase</keyword>
<dbReference type="EMBL" id="VCGU01000003">
    <property type="protein sequence ID" value="TRY78658.1"/>
    <property type="molecule type" value="Genomic_DNA"/>
</dbReference>
<protein>
    <recommendedName>
        <fullName evidence="9">Reverse transcriptase RNase H-like domain-containing protein</fullName>
    </recommendedName>
</protein>
<evidence type="ECO:0000256" key="3">
    <source>
        <dbReference type="ARBA" id="ARBA00022695"/>
    </source>
</evidence>